<evidence type="ECO:0008006" key="3">
    <source>
        <dbReference type="Google" id="ProtNLM"/>
    </source>
</evidence>
<dbReference type="EMBL" id="PPXD01000020">
    <property type="protein sequence ID" value="POH64359.1"/>
    <property type="molecule type" value="Genomic_DNA"/>
</dbReference>
<dbReference type="SUPFAM" id="SSF55961">
    <property type="entry name" value="Bet v1-like"/>
    <property type="match status" value="1"/>
</dbReference>
<dbReference type="Pfam" id="PF10604">
    <property type="entry name" value="Polyketide_cyc2"/>
    <property type="match status" value="1"/>
</dbReference>
<name>A0A2S3ZDB2_9MICO</name>
<gene>
    <name evidence="1" type="ORF">C3B61_12965</name>
</gene>
<evidence type="ECO:0000313" key="2">
    <source>
        <dbReference type="Proteomes" id="UP000237340"/>
    </source>
</evidence>
<organism evidence="1 2">
    <name type="scientific">Cryobacterium zongtaii</name>
    <dbReference type="NCBI Taxonomy" id="1259217"/>
    <lineage>
        <taxon>Bacteria</taxon>
        <taxon>Bacillati</taxon>
        <taxon>Actinomycetota</taxon>
        <taxon>Actinomycetes</taxon>
        <taxon>Micrococcales</taxon>
        <taxon>Microbacteriaceae</taxon>
        <taxon>Cryobacterium</taxon>
    </lineage>
</organism>
<keyword evidence="2" id="KW-1185">Reference proteome</keyword>
<dbReference type="Gene3D" id="3.30.530.20">
    <property type="match status" value="1"/>
</dbReference>
<protein>
    <recommendedName>
        <fullName evidence="3">SRPBCC family protein</fullName>
    </recommendedName>
</protein>
<dbReference type="Proteomes" id="UP000237340">
    <property type="component" value="Unassembled WGS sequence"/>
</dbReference>
<dbReference type="InterPro" id="IPR019587">
    <property type="entry name" value="Polyketide_cyclase/dehydratase"/>
</dbReference>
<accession>A0A2S3ZDB2</accession>
<reference evidence="1 2" key="1">
    <citation type="submission" date="2018-01" db="EMBL/GenBank/DDBJ databases">
        <title>Cryobacterium sp. nov., from glaciers in China.</title>
        <authorList>
            <person name="Liu Q."/>
            <person name="Xin Y.-H."/>
        </authorList>
    </citation>
    <scope>NUCLEOTIDE SEQUENCE [LARGE SCALE GENOMIC DNA]</scope>
    <source>
        <strain evidence="1 2">TMN-42</strain>
    </source>
</reference>
<dbReference type="RefSeq" id="WP_103461072.1">
    <property type="nucleotide sequence ID" value="NZ_PPXD01000020.1"/>
</dbReference>
<evidence type="ECO:0000313" key="1">
    <source>
        <dbReference type="EMBL" id="POH64359.1"/>
    </source>
</evidence>
<dbReference type="AlphaFoldDB" id="A0A2S3ZDB2"/>
<dbReference type="InterPro" id="IPR023393">
    <property type="entry name" value="START-like_dom_sf"/>
</dbReference>
<proteinExistence type="predicted"/>
<sequence length="143" mass="15927">MAGFKMSEWISRPPRDVFDFVTAPENAPKVVHSVTSMVKLTDGPIRVGTLLRETRVMRGKDEQADLEVVAYEPSQAYAVKNLTEGIETVYRYAFHPEAAGTRVELVCDLTASRAKRLMLPLVAAVLKKEDGDHLQRLKAALET</sequence>
<comment type="caution">
    <text evidence="1">The sequence shown here is derived from an EMBL/GenBank/DDBJ whole genome shotgun (WGS) entry which is preliminary data.</text>
</comment>